<dbReference type="KEGG" id="msei:MSEDJ_47190"/>
<accession>A0A7I7QW89</accession>
<dbReference type="Proteomes" id="UP000467193">
    <property type="component" value="Chromosome"/>
</dbReference>
<sequence>MTGPRLAARSLRATSLATGVAAAVAMIVVGCQSITSGSASLDSADVPLYRASTSSSIEASVSSSAARESERQESVAKEAVHTSCEALSSSSVDAIAAVNGYVDAVNENSMDLVAKAGPAVDALNRTADVVAGSISDPLAPDLRDALTAWVDAARALASAIAADAQTSEFNSAIDRVNDSQGVALNLCDAAY</sequence>
<proteinExistence type="predicted"/>
<keyword evidence="2" id="KW-1185">Reference proteome</keyword>
<dbReference type="EMBL" id="AP022588">
    <property type="protein sequence ID" value="BBY30623.1"/>
    <property type="molecule type" value="Genomic_DNA"/>
</dbReference>
<evidence type="ECO:0008006" key="3">
    <source>
        <dbReference type="Google" id="ProtNLM"/>
    </source>
</evidence>
<dbReference type="AlphaFoldDB" id="A0A7I7QW89"/>
<reference evidence="1 2" key="1">
    <citation type="journal article" date="2019" name="Emerg. Microbes Infect.">
        <title>Comprehensive subspecies identification of 175 nontuberculous mycobacteria species based on 7547 genomic profiles.</title>
        <authorList>
            <person name="Matsumoto Y."/>
            <person name="Kinjo T."/>
            <person name="Motooka D."/>
            <person name="Nabeya D."/>
            <person name="Jung N."/>
            <person name="Uechi K."/>
            <person name="Horii T."/>
            <person name="Iida T."/>
            <person name="Fujita J."/>
            <person name="Nakamura S."/>
        </authorList>
    </citation>
    <scope>NUCLEOTIDE SEQUENCE [LARGE SCALE GENOMIC DNA]</scope>
    <source>
        <strain evidence="1 2">JCM 17899</strain>
    </source>
</reference>
<protein>
    <recommendedName>
        <fullName evidence="3">Lipoprotein</fullName>
    </recommendedName>
</protein>
<organism evidence="1 2">
    <name type="scientific">Mycolicibacterium sediminis</name>
    <dbReference type="NCBI Taxonomy" id="1286180"/>
    <lineage>
        <taxon>Bacteria</taxon>
        <taxon>Bacillati</taxon>
        <taxon>Actinomycetota</taxon>
        <taxon>Actinomycetes</taxon>
        <taxon>Mycobacteriales</taxon>
        <taxon>Mycobacteriaceae</taxon>
        <taxon>Mycolicibacterium</taxon>
    </lineage>
</organism>
<name>A0A7I7QW89_9MYCO</name>
<gene>
    <name evidence="1" type="ORF">MSEDJ_47190</name>
</gene>
<evidence type="ECO:0000313" key="1">
    <source>
        <dbReference type="EMBL" id="BBY30623.1"/>
    </source>
</evidence>
<evidence type="ECO:0000313" key="2">
    <source>
        <dbReference type="Proteomes" id="UP000467193"/>
    </source>
</evidence>
<dbReference type="PROSITE" id="PS51257">
    <property type="entry name" value="PROKAR_LIPOPROTEIN"/>
    <property type="match status" value="1"/>
</dbReference>